<sequence>MKLKNYIFILFTIMMVITACNNDETCRKNRIVKMSVYFYKDTININTGDTVAQTLTLDSITAYGLNVDSILYKKATGKSSIQLPLNQFAEESKFVLKCDTLYDTLTVKYTNQYYFLSLECGNIRVHHIDTVFSAGHFFQYATIENPEVNTTTTLSNAKNIKIHHFIK</sequence>
<evidence type="ECO:0000256" key="1">
    <source>
        <dbReference type="SAM" id="SignalP"/>
    </source>
</evidence>
<accession>A0A653AKZ6</accession>
<protein>
    <recommendedName>
        <fullName evidence="3">Lipoprotein</fullName>
    </recommendedName>
</protein>
<dbReference type="AlphaFoldDB" id="A0A653AKZ6"/>
<dbReference type="EMBL" id="UPXZ01000039">
    <property type="protein sequence ID" value="VBB48355.1"/>
    <property type="molecule type" value="Genomic_DNA"/>
</dbReference>
<feature type="chain" id="PRO_5024805176" description="Lipoprotein" evidence="1">
    <location>
        <begin position="22"/>
        <end position="167"/>
    </location>
</feature>
<reference evidence="2" key="1">
    <citation type="submission" date="2018-07" db="EMBL/GenBank/DDBJ databases">
        <authorList>
            <consortium name="Genoscope - CEA"/>
            <person name="William W."/>
        </authorList>
    </citation>
    <scope>NUCLEOTIDE SEQUENCE</scope>
    <source>
        <strain evidence="2">IK1</strain>
    </source>
</reference>
<proteinExistence type="predicted"/>
<evidence type="ECO:0008006" key="3">
    <source>
        <dbReference type="Google" id="ProtNLM"/>
    </source>
</evidence>
<keyword evidence="1" id="KW-0732">Signal</keyword>
<evidence type="ECO:0000313" key="2">
    <source>
        <dbReference type="EMBL" id="VBB48355.1"/>
    </source>
</evidence>
<dbReference type="PROSITE" id="PS51257">
    <property type="entry name" value="PROKAR_LIPOPROTEIN"/>
    <property type="match status" value="1"/>
</dbReference>
<gene>
    <name evidence="2" type="ORF">TRIP_D440373</name>
</gene>
<organism evidence="2">
    <name type="scientific">uncultured Paludibacter sp</name>
    <dbReference type="NCBI Taxonomy" id="497635"/>
    <lineage>
        <taxon>Bacteria</taxon>
        <taxon>Pseudomonadati</taxon>
        <taxon>Bacteroidota</taxon>
        <taxon>Bacteroidia</taxon>
        <taxon>Bacteroidales</taxon>
        <taxon>Paludibacteraceae</taxon>
        <taxon>Paludibacter</taxon>
        <taxon>environmental samples</taxon>
    </lineage>
</organism>
<dbReference type="Pfam" id="PF20050">
    <property type="entry name" value="DUF6452"/>
    <property type="match status" value="1"/>
</dbReference>
<name>A0A653AKZ6_9BACT</name>
<feature type="signal peptide" evidence="1">
    <location>
        <begin position="1"/>
        <end position="21"/>
    </location>
</feature>
<dbReference type="InterPro" id="IPR045607">
    <property type="entry name" value="DUF6452"/>
</dbReference>